<keyword evidence="2 7" id="KW-0812">Transmembrane</keyword>
<proteinExistence type="inferred from homology"/>
<name>A0AA39R950_9LECA</name>
<dbReference type="GO" id="GO:0015513">
    <property type="term" value="F:high-affinity secondary active nitrite transmembrane transporter activity"/>
    <property type="evidence" value="ECO:0007669"/>
    <property type="project" value="TreeGrafter"/>
</dbReference>
<comment type="similarity">
    <text evidence="5">Belongs to the FNT transporter (TC 1.A.16) family.</text>
</comment>
<evidence type="ECO:0000256" key="4">
    <source>
        <dbReference type="ARBA" id="ARBA00023136"/>
    </source>
</evidence>
<evidence type="ECO:0000256" key="2">
    <source>
        <dbReference type="ARBA" id="ARBA00022692"/>
    </source>
</evidence>
<dbReference type="PROSITE" id="PS01005">
    <property type="entry name" value="FORMATE_NITRITE_TP_1"/>
    <property type="match status" value="1"/>
</dbReference>
<evidence type="ECO:0000256" key="6">
    <source>
        <dbReference type="SAM" id="MobiDB-lite"/>
    </source>
</evidence>
<protein>
    <recommendedName>
        <fullName evidence="10">Formate/nitrite transporter</fullName>
    </recommendedName>
</protein>
<evidence type="ECO:0000313" key="8">
    <source>
        <dbReference type="EMBL" id="KAK0515974.1"/>
    </source>
</evidence>
<comment type="subcellular location">
    <subcellularLocation>
        <location evidence="1">Membrane</location>
        <topology evidence="1">Multi-pass membrane protein</topology>
    </subcellularLocation>
</comment>
<dbReference type="PANTHER" id="PTHR30520">
    <property type="entry name" value="FORMATE TRANSPORTER-RELATED"/>
    <property type="match status" value="1"/>
</dbReference>
<evidence type="ECO:0008006" key="10">
    <source>
        <dbReference type="Google" id="ProtNLM"/>
    </source>
</evidence>
<evidence type="ECO:0000256" key="3">
    <source>
        <dbReference type="ARBA" id="ARBA00022989"/>
    </source>
</evidence>
<sequence length="329" mass="35976">MDAFTPQQTIELVSRIGCKKSQMVWHKLCWNSFMAGPLLGFGCAVALSTETAPWYQDNAPSLIRTIGSVFFPVGLIMIVLSGADLFTSNVMFMLTAFLHRRVSFVHLMSNWAVSFLGNLAGMLFFMAIITGYGGIFDITAYRTEVINFATQKMLTPTWVQIFLRATGANWLVCFAVYISISSREIVSKIVAIWWPTFTFVALGHSMIPTALGNTLGGGIFVGGMYWYLYLTGPESEDIKFNVGDLDSAMEAGGPIGPSIRKSGPNTPNSQEEKDETFTKGKEPGRGHPNHVGSLPSSDQQMASGLGRELSAEAYTHRKGEPSLIEGRAV</sequence>
<keyword evidence="9" id="KW-1185">Reference proteome</keyword>
<organism evidence="8 9">
    <name type="scientific">Cladonia borealis</name>
    <dbReference type="NCBI Taxonomy" id="184061"/>
    <lineage>
        <taxon>Eukaryota</taxon>
        <taxon>Fungi</taxon>
        <taxon>Dikarya</taxon>
        <taxon>Ascomycota</taxon>
        <taxon>Pezizomycotina</taxon>
        <taxon>Lecanoromycetes</taxon>
        <taxon>OSLEUM clade</taxon>
        <taxon>Lecanoromycetidae</taxon>
        <taxon>Lecanorales</taxon>
        <taxon>Lecanorineae</taxon>
        <taxon>Cladoniaceae</taxon>
        <taxon>Cladonia</taxon>
    </lineage>
</organism>
<keyword evidence="4 7" id="KW-0472">Membrane</keyword>
<dbReference type="Proteomes" id="UP001166286">
    <property type="component" value="Unassembled WGS sequence"/>
</dbReference>
<keyword evidence="3 7" id="KW-1133">Transmembrane helix</keyword>
<dbReference type="AlphaFoldDB" id="A0AA39R950"/>
<dbReference type="InterPro" id="IPR000292">
    <property type="entry name" value="For/NO2_transpt"/>
</dbReference>
<dbReference type="EMBL" id="JAFEKC020000003">
    <property type="protein sequence ID" value="KAK0515974.1"/>
    <property type="molecule type" value="Genomic_DNA"/>
</dbReference>
<feature type="transmembrane region" description="Helical" evidence="7">
    <location>
        <begin position="69"/>
        <end position="98"/>
    </location>
</feature>
<feature type="transmembrane region" description="Helical" evidence="7">
    <location>
        <begin position="210"/>
        <end position="230"/>
    </location>
</feature>
<reference evidence="8" key="1">
    <citation type="submission" date="2023-03" db="EMBL/GenBank/DDBJ databases">
        <title>Complete genome of Cladonia borealis.</title>
        <authorList>
            <person name="Park H."/>
        </authorList>
    </citation>
    <scope>NUCLEOTIDE SEQUENCE</scope>
    <source>
        <strain evidence="8">ANT050790</strain>
    </source>
</reference>
<dbReference type="InterPro" id="IPR024002">
    <property type="entry name" value="For/NO2_transpt_CS"/>
</dbReference>
<feature type="transmembrane region" description="Helical" evidence="7">
    <location>
        <begin position="28"/>
        <end position="49"/>
    </location>
</feature>
<dbReference type="Pfam" id="PF01226">
    <property type="entry name" value="Form_Nir_trans"/>
    <property type="match status" value="1"/>
</dbReference>
<dbReference type="GO" id="GO:0005886">
    <property type="term" value="C:plasma membrane"/>
    <property type="evidence" value="ECO:0007669"/>
    <property type="project" value="TreeGrafter"/>
</dbReference>
<evidence type="ECO:0000256" key="1">
    <source>
        <dbReference type="ARBA" id="ARBA00004141"/>
    </source>
</evidence>
<feature type="region of interest" description="Disordered" evidence="6">
    <location>
        <begin position="253"/>
        <end position="329"/>
    </location>
</feature>
<evidence type="ECO:0000256" key="5">
    <source>
        <dbReference type="ARBA" id="ARBA00049660"/>
    </source>
</evidence>
<feature type="compositionally biased region" description="Basic and acidic residues" evidence="6">
    <location>
        <begin position="275"/>
        <end position="285"/>
    </location>
</feature>
<dbReference type="Gene3D" id="1.20.1080.10">
    <property type="entry name" value="Glycerol uptake facilitator protein"/>
    <property type="match status" value="1"/>
</dbReference>
<dbReference type="GO" id="GO:0015707">
    <property type="term" value="P:nitrite transport"/>
    <property type="evidence" value="ECO:0007669"/>
    <property type="project" value="TreeGrafter"/>
</dbReference>
<dbReference type="InterPro" id="IPR023271">
    <property type="entry name" value="Aquaporin-like"/>
</dbReference>
<gene>
    <name evidence="8" type="ORF">JMJ35_002008</name>
</gene>
<evidence type="ECO:0000313" key="9">
    <source>
        <dbReference type="Proteomes" id="UP001166286"/>
    </source>
</evidence>
<feature type="transmembrane region" description="Helical" evidence="7">
    <location>
        <begin position="119"/>
        <end position="141"/>
    </location>
</feature>
<feature type="transmembrane region" description="Helical" evidence="7">
    <location>
        <begin position="185"/>
        <end position="204"/>
    </location>
</feature>
<dbReference type="PANTHER" id="PTHR30520:SF6">
    <property type="entry name" value="FORMATE_NITRATE FAMILY TRANSPORTER (EUROFUNG)"/>
    <property type="match status" value="1"/>
</dbReference>
<comment type="caution">
    <text evidence="8">The sequence shown here is derived from an EMBL/GenBank/DDBJ whole genome shotgun (WGS) entry which is preliminary data.</text>
</comment>
<accession>A0AA39R950</accession>
<feature type="transmembrane region" description="Helical" evidence="7">
    <location>
        <begin position="161"/>
        <end position="178"/>
    </location>
</feature>
<evidence type="ECO:0000256" key="7">
    <source>
        <dbReference type="SAM" id="Phobius"/>
    </source>
</evidence>